<sequence length="36" mass="3901">MRWGLVMIQACMIVVLGKEIGHLSGSRDAAPAFGVW</sequence>
<evidence type="ECO:0000313" key="1">
    <source>
        <dbReference type="EMBL" id="EFG86054.1"/>
    </source>
</evidence>
<dbReference type="AlphaFoldDB" id="D5QA67"/>
<name>D5QA67_NOVHA</name>
<organism evidence="1 2">
    <name type="scientific">Novacetimonas hansenii ATCC 23769</name>
    <dbReference type="NCBI Taxonomy" id="714995"/>
    <lineage>
        <taxon>Bacteria</taxon>
        <taxon>Pseudomonadati</taxon>
        <taxon>Pseudomonadota</taxon>
        <taxon>Alphaproteobacteria</taxon>
        <taxon>Acetobacterales</taxon>
        <taxon>Acetobacteraceae</taxon>
        <taxon>Novacetimonas</taxon>
    </lineage>
</organism>
<dbReference type="EMBL" id="ADTV01000001">
    <property type="protein sequence ID" value="EFG86054.1"/>
    <property type="molecule type" value="Genomic_DNA"/>
</dbReference>
<comment type="caution">
    <text evidence="1">The sequence shown here is derived from an EMBL/GenBank/DDBJ whole genome shotgun (WGS) entry which is preliminary data.</text>
</comment>
<dbReference type="HOGENOM" id="CLU_3356727_0_0_5"/>
<proteinExistence type="predicted"/>
<gene>
    <name evidence="1" type="ORF">GXY_00005</name>
</gene>
<dbReference type="Proteomes" id="UP000006468">
    <property type="component" value="Chromosome"/>
</dbReference>
<reference evidence="1 2" key="1">
    <citation type="journal article" date="2010" name="J. Bacteriol.">
        <title>Genome sequence of a cellulose-producing bacterium, Gluconacetobacter hansenii ATCC 23769.</title>
        <authorList>
            <person name="Iyer P.R."/>
            <person name="Geib S.M."/>
            <person name="Catchmark J."/>
            <person name="Kao T.H."/>
            <person name="Tien M."/>
        </authorList>
    </citation>
    <scope>NUCLEOTIDE SEQUENCE [LARGE SCALE GENOMIC DNA]</scope>
    <source>
        <strain evidence="1 2">ATCC 23769</strain>
    </source>
</reference>
<accession>D5QA67</accession>
<protein>
    <submittedName>
        <fullName evidence="1">Uncharacterized protein</fullName>
    </submittedName>
</protein>
<evidence type="ECO:0000313" key="2">
    <source>
        <dbReference type="Proteomes" id="UP000006468"/>
    </source>
</evidence>